<gene>
    <name evidence="1" type="ORF">SWZG_00251</name>
</gene>
<evidence type="ECO:0000313" key="2">
    <source>
        <dbReference type="Proteomes" id="UP000201252"/>
    </source>
</evidence>
<reference evidence="1 2" key="1">
    <citation type="submission" date="2010-10" db="EMBL/GenBank/DDBJ databases">
        <title>The Genome Sequence of Synechococcus phage S-SKS1.</title>
        <authorList>
            <consortium name="The Broad Institute Genome Sequencing Platform"/>
            <person name="Henn M.R."/>
            <person name="Clokie M."/>
            <person name="Levin J."/>
            <person name="Malboeuf C."/>
            <person name="Casali M."/>
            <person name="Russ C."/>
            <person name="Lennon N."/>
            <person name="Chapman S.B."/>
            <person name="Erlich R."/>
            <person name="Young S.K."/>
            <person name="Yandava C."/>
            <person name="Zeng Q."/>
            <person name="Alvarado L."/>
            <person name="Anderson S."/>
            <person name="Berlin A."/>
            <person name="Chen Z."/>
            <person name="Freedman E."/>
            <person name="Gellesch M."/>
            <person name="Goldberg J."/>
            <person name="Green L."/>
            <person name="Griggs A."/>
            <person name="Gujja S."/>
            <person name="Heilman E.R."/>
            <person name="Heiman D."/>
            <person name="Hollinger A."/>
            <person name="Howarth C."/>
            <person name="Larson L."/>
            <person name="Mehta T."/>
            <person name="Pearson M."/>
            <person name="Roberts A."/>
            <person name="Ryan E."/>
            <person name="Saif S."/>
            <person name="Shea T."/>
            <person name="Shenoy N."/>
            <person name="Sisk P."/>
            <person name="Stolte C."/>
            <person name="Sykes S."/>
            <person name="White J."/>
            <person name="Haas B."/>
            <person name="Nusbaum C."/>
            <person name="Birren B."/>
        </authorList>
    </citation>
    <scope>NUCLEOTIDE SEQUENCE [LARGE SCALE GENOMIC DNA]</scope>
</reference>
<proteinExistence type="predicted"/>
<dbReference type="RefSeq" id="YP_007674609.1">
    <property type="nucleotide sequence ID" value="NC_020851.1"/>
</dbReference>
<evidence type="ECO:0000313" key="1">
    <source>
        <dbReference type="EMBL" id="AGH31757.1"/>
    </source>
</evidence>
<accession>M4R1W7</accession>
<dbReference type="EMBL" id="HQ633071">
    <property type="protein sequence ID" value="AGH31757.1"/>
    <property type="molecule type" value="Genomic_DNA"/>
</dbReference>
<dbReference type="KEGG" id="vg:15011165"/>
<organism evidence="1 2">
    <name type="scientific">Synechococcus phage S-SKS1</name>
    <dbReference type="NCBI Taxonomy" id="754042"/>
    <lineage>
        <taxon>Viruses</taxon>
        <taxon>Duplodnaviria</taxon>
        <taxon>Heunggongvirae</taxon>
        <taxon>Uroviricota</taxon>
        <taxon>Caudoviricetes</taxon>
        <taxon>Llyrvirus</taxon>
        <taxon>Llyrvirus SSKS1</taxon>
    </lineage>
</organism>
<keyword evidence="2" id="KW-1185">Reference proteome</keyword>
<dbReference type="Proteomes" id="UP000201252">
    <property type="component" value="Segment"/>
</dbReference>
<protein>
    <submittedName>
        <fullName evidence="1">Uncharacterized protein</fullName>
    </submittedName>
</protein>
<sequence>MSRDSLNINVFGEETYFNDDVTFFRNVKIGGNLDVDGTTNDDITIIGGSNVTVTRNSGTQFTIAASSDGSGGILSGVDVKQTSYDGTNPITTSESAGISTISIPSTSNAYGTRFVETYTPTTEGNNGDVWYQVS</sequence>
<name>M4R1W7_9CAUD</name>
<dbReference type="GeneID" id="15011165"/>